<dbReference type="SMART" id="SM00398">
    <property type="entry name" value="HMG"/>
    <property type="match status" value="1"/>
</dbReference>
<evidence type="ECO:0000313" key="6">
    <source>
        <dbReference type="EMBL" id="KAK5987706.1"/>
    </source>
</evidence>
<proteinExistence type="predicted"/>
<dbReference type="Proteomes" id="UP001338125">
    <property type="component" value="Unassembled WGS sequence"/>
</dbReference>
<feature type="region of interest" description="Disordered" evidence="4">
    <location>
        <begin position="1"/>
        <end position="21"/>
    </location>
</feature>
<evidence type="ECO:0000256" key="1">
    <source>
        <dbReference type="ARBA" id="ARBA00023125"/>
    </source>
</evidence>
<reference evidence="6 7" key="1">
    <citation type="submission" date="2024-01" db="EMBL/GenBank/DDBJ databases">
        <title>Complete genome of Cladobotryum mycophilum ATHUM6906.</title>
        <authorList>
            <person name="Christinaki A.C."/>
            <person name="Myridakis A.I."/>
            <person name="Kouvelis V.N."/>
        </authorList>
    </citation>
    <scope>NUCLEOTIDE SEQUENCE [LARGE SCALE GENOMIC DNA]</scope>
    <source>
        <strain evidence="6 7">ATHUM6906</strain>
    </source>
</reference>
<feature type="compositionally biased region" description="Polar residues" evidence="4">
    <location>
        <begin position="88"/>
        <end position="116"/>
    </location>
</feature>
<evidence type="ECO:0000256" key="3">
    <source>
        <dbReference type="PROSITE-ProRule" id="PRU00267"/>
    </source>
</evidence>
<protein>
    <recommendedName>
        <fullName evidence="5">HMG box domain-containing protein</fullName>
    </recommendedName>
</protein>
<keyword evidence="2 3" id="KW-0539">Nucleus</keyword>
<keyword evidence="1 3" id="KW-0238">DNA-binding</keyword>
<accession>A0ABR0S7C1</accession>
<keyword evidence="7" id="KW-1185">Reference proteome</keyword>
<evidence type="ECO:0000259" key="5">
    <source>
        <dbReference type="PROSITE" id="PS50118"/>
    </source>
</evidence>
<evidence type="ECO:0000313" key="7">
    <source>
        <dbReference type="Proteomes" id="UP001338125"/>
    </source>
</evidence>
<dbReference type="SUPFAM" id="SSF47095">
    <property type="entry name" value="HMG-box"/>
    <property type="match status" value="1"/>
</dbReference>
<dbReference type="PROSITE" id="PS50118">
    <property type="entry name" value="HMG_BOX_2"/>
    <property type="match status" value="1"/>
</dbReference>
<feature type="compositionally biased region" description="Basic and acidic residues" evidence="4">
    <location>
        <begin position="139"/>
        <end position="156"/>
    </location>
</feature>
<name>A0ABR0S7C1_9HYPO</name>
<evidence type="ECO:0000256" key="2">
    <source>
        <dbReference type="ARBA" id="ARBA00023242"/>
    </source>
</evidence>
<feature type="compositionally biased region" description="Low complexity" evidence="4">
    <location>
        <begin position="286"/>
        <end position="296"/>
    </location>
</feature>
<feature type="region of interest" description="Disordered" evidence="4">
    <location>
        <begin position="88"/>
        <end position="169"/>
    </location>
</feature>
<feature type="compositionally biased region" description="Polar residues" evidence="4">
    <location>
        <begin position="125"/>
        <end position="134"/>
    </location>
</feature>
<gene>
    <name evidence="6" type="ORF">PT974_11838</name>
</gene>
<feature type="domain" description="HMG box" evidence="5">
    <location>
        <begin position="201"/>
        <end position="270"/>
    </location>
</feature>
<dbReference type="EMBL" id="JAVFKD010000016">
    <property type="protein sequence ID" value="KAK5987706.1"/>
    <property type="molecule type" value="Genomic_DNA"/>
</dbReference>
<dbReference type="Gene3D" id="1.10.30.10">
    <property type="entry name" value="High mobility group box domain"/>
    <property type="match status" value="1"/>
</dbReference>
<dbReference type="InterPro" id="IPR051356">
    <property type="entry name" value="SOX/SOX-like_TF"/>
</dbReference>
<dbReference type="PANTHER" id="PTHR45789">
    <property type="entry name" value="FI18025P1"/>
    <property type="match status" value="1"/>
</dbReference>
<comment type="caution">
    <text evidence="6">The sequence shown here is derived from an EMBL/GenBank/DDBJ whole genome shotgun (WGS) entry which is preliminary data.</text>
</comment>
<dbReference type="InterPro" id="IPR036910">
    <property type="entry name" value="HMG_box_dom_sf"/>
</dbReference>
<feature type="region of interest" description="Disordered" evidence="4">
    <location>
        <begin position="282"/>
        <end position="339"/>
    </location>
</feature>
<evidence type="ECO:0000256" key="4">
    <source>
        <dbReference type="SAM" id="MobiDB-lite"/>
    </source>
</evidence>
<dbReference type="InterPro" id="IPR009071">
    <property type="entry name" value="HMG_box_dom"/>
</dbReference>
<sequence>MGQQTPPSPATSTDDLASRRRIADITINNTASQIQTGHGESLGSYWQRQPNRDGLGYEVEHTAYTQHNAYPPSSQGIVLNNYPPSINTTSEAYGTSDNSTFSRYTPETSPPANSRATNKRAVPNRLSSSRTSVTIRGKTPREKRADKKSRDQKQRDASGPTGKPLSETALEVPHMVVADATAFASRSVDIRREEAADAGKIKRPLNAFMLYRRSYQNVAKTRCTNNNHQEISAICGASWISCEPPTVVREFKRLAGMEKQMHEQAFPDYKYDPILGKKAGEDDAISSRASDSSDLDYGARRKSTKRSERKREVRRSRLSQPPQLSHEAYPGGTDADLTMHDSPYMNISPYWSPPTSRSFATPYDQEQLVCVDSGTYREQFTASMGNRMIDGSPSPMPGYIDQSVMDPRLHFVGESIDTALLTEPYNAGYNGLRSNLAVDVGIQGGWYQQTPAKPDFGMFIPDLDGGGSYNAYLKGTDEDWEVKQLNEGSQFEDWISQTEVSNA</sequence>
<dbReference type="CDD" id="cd01389">
    <property type="entry name" value="HMG-box_ROX1-like"/>
    <property type="match status" value="1"/>
</dbReference>
<feature type="compositionally biased region" description="Polar residues" evidence="4">
    <location>
        <begin position="1"/>
        <end position="15"/>
    </location>
</feature>
<feature type="DNA-binding region" description="HMG box" evidence="3">
    <location>
        <begin position="201"/>
        <end position="270"/>
    </location>
</feature>
<dbReference type="Pfam" id="PF00505">
    <property type="entry name" value="HMG_box"/>
    <property type="match status" value="1"/>
</dbReference>
<organism evidence="6 7">
    <name type="scientific">Cladobotryum mycophilum</name>
    <dbReference type="NCBI Taxonomy" id="491253"/>
    <lineage>
        <taxon>Eukaryota</taxon>
        <taxon>Fungi</taxon>
        <taxon>Dikarya</taxon>
        <taxon>Ascomycota</taxon>
        <taxon>Pezizomycotina</taxon>
        <taxon>Sordariomycetes</taxon>
        <taxon>Hypocreomycetidae</taxon>
        <taxon>Hypocreales</taxon>
        <taxon>Hypocreaceae</taxon>
        <taxon>Cladobotryum</taxon>
    </lineage>
</organism>
<dbReference type="PANTHER" id="PTHR45789:SF2">
    <property type="entry name" value="FI18025P1"/>
    <property type="match status" value="1"/>
</dbReference>